<comment type="caution">
    <text evidence="1">The sequence shown here is derived from an EMBL/GenBank/DDBJ whole genome shotgun (WGS) entry which is preliminary data.</text>
</comment>
<proteinExistence type="predicted"/>
<dbReference type="InterPro" id="IPR058702">
    <property type="entry name" value="MafI2-like"/>
</dbReference>
<gene>
    <name evidence="1" type="ORF">J7S20_01535</name>
</gene>
<dbReference type="Proteomes" id="UP000676996">
    <property type="component" value="Unassembled WGS sequence"/>
</dbReference>
<evidence type="ECO:0000313" key="1">
    <source>
        <dbReference type="EMBL" id="MBR0551183.1"/>
    </source>
</evidence>
<evidence type="ECO:0000313" key="2">
    <source>
        <dbReference type="Proteomes" id="UP000676996"/>
    </source>
</evidence>
<reference evidence="1" key="1">
    <citation type="submission" date="2021-04" db="EMBL/GenBank/DDBJ databases">
        <title>Ouciella asimina sp. nov., isolated from the surface seawater in the hydrothermal field of Okinawa Trough.</title>
        <authorList>
            <person name="Shuang W."/>
        </authorList>
    </citation>
    <scope>NUCLEOTIDE SEQUENCE</scope>
    <source>
        <strain evidence="1">LXI357</strain>
    </source>
</reference>
<protein>
    <submittedName>
        <fullName evidence="1">Uncharacterized protein</fullName>
    </submittedName>
</protein>
<organism evidence="1 2">
    <name type="scientific">Stakelama marina</name>
    <dbReference type="NCBI Taxonomy" id="2826939"/>
    <lineage>
        <taxon>Bacteria</taxon>
        <taxon>Pseudomonadati</taxon>
        <taxon>Pseudomonadota</taxon>
        <taxon>Alphaproteobacteria</taxon>
        <taxon>Sphingomonadales</taxon>
        <taxon>Sphingomonadaceae</taxon>
        <taxon>Stakelama</taxon>
    </lineage>
</organism>
<name>A0A8T4IA06_9SPHN</name>
<accession>A0A8T4IA06</accession>
<dbReference type="EMBL" id="JAGRQC010000001">
    <property type="protein sequence ID" value="MBR0551183.1"/>
    <property type="molecule type" value="Genomic_DNA"/>
</dbReference>
<dbReference type="AlphaFoldDB" id="A0A8T4IA06"/>
<dbReference type="Pfam" id="PF26541">
    <property type="entry name" value="MafI2"/>
    <property type="match status" value="1"/>
</dbReference>
<sequence>MRFASRLPESGRRCQSAWAAGKFDDPERQLRNAKRHKLPFQVIDTSVSKRPINGHEVSIADFPIADIPKGVTITGMTPVAADLRLSAQRALLGAIYPEVRMVKVRRDGNRIILTAICEKPFSDNALDALSTAAAEIAADFPECDLDECIVGSNEPLPREDVLGEGWLFERAEHQVP</sequence>
<dbReference type="RefSeq" id="WP_284052471.1">
    <property type="nucleotide sequence ID" value="NZ_JAGRQC010000001.1"/>
</dbReference>
<keyword evidence="2" id="KW-1185">Reference proteome</keyword>